<name>A0A0C9U2T6_SPHS4</name>
<organism evidence="3 4">
    <name type="scientific">Sphaerobolus stellatus (strain SS14)</name>
    <dbReference type="NCBI Taxonomy" id="990650"/>
    <lineage>
        <taxon>Eukaryota</taxon>
        <taxon>Fungi</taxon>
        <taxon>Dikarya</taxon>
        <taxon>Basidiomycota</taxon>
        <taxon>Agaricomycotina</taxon>
        <taxon>Agaricomycetes</taxon>
        <taxon>Phallomycetidae</taxon>
        <taxon>Geastrales</taxon>
        <taxon>Sphaerobolaceae</taxon>
        <taxon>Sphaerobolus</taxon>
    </lineage>
</organism>
<dbReference type="Pfam" id="PF18885">
    <property type="entry name" value="DUF5648"/>
    <property type="match status" value="1"/>
</dbReference>
<accession>A0A0C9U2T6</accession>
<evidence type="ECO:0000259" key="2">
    <source>
        <dbReference type="Pfam" id="PF18885"/>
    </source>
</evidence>
<dbReference type="OrthoDB" id="9971254at2759"/>
<dbReference type="HOGENOM" id="CLU_2147454_0_0_1"/>
<proteinExistence type="predicted"/>
<feature type="chain" id="PRO_5002214087" description="DUF5648 domain-containing protein" evidence="1">
    <location>
        <begin position="25"/>
        <end position="137"/>
    </location>
</feature>
<keyword evidence="1" id="KW-0732">Signal</keyword>
<feature type="signal peptide" evidence="1">
    <location>
        <begin position="1"/>
        <end position="24"/>
    </location>
</feature>
<evidence type="ECO:0000313" key="3">
    <source>
        <dbReference type="EMBL" id="KIJ37168.1"/>
    </source>
</evidence>
<evidence type="ECO:0000313" key="4">
    <source>
        <dbReference type="Proteomes" id="UP000054279"/>
    </source>
</evidence>
<gene>
    <name evidence="3" type="ORF">M422DRAFT_260340</name>
</gene>
<keyword evidence="4" id="KW-1185">Reference proteome</keyword>
<sequence>MKNFIFALASFSFYVNLLPTVAAAWNISTRSSATCGDPTTAKVISEWYNPSAQAHFLDVRVDFLPDNTSPGVNWQFQGSIFRSFVTQEPGTVPLYFVYNPMIQNYIFLTPDPSGNLPTVAGYEVQEIESYVYPTQSL</sequence>
<reference evidence="3 4" key="1">
    <citation type="submission" date="2014-06" db="EMBL/GenBank/DDBJ databases">
        <title>Evolutionary Origins and Diversification of the Mycorrhizal Mutualists.</title>
        <authorList>
            <consortium name="DOE Joint Genome Institute"/>
            <consortium name="Mycorrhizal Genomics Consortium"/>
            <person name="Kohler A."/>
            <person name="Kuo A."/>
            <person name="Nagy L.G."/>
            <person name="Floudas D."/>
            <person name="Copeland A."/>
            <person name="Barry K.W."/>
            <person name="Cichocki N."/>
            <person name="Veneault-Fourrey C."/>
            <person name="LaButti K."/>
            <person name="Lindquist E.A."/>
            <person name="Lipzen A."/>
            <person name="Lundell T."/>
            <person name="Morin E."/>
            <person name="Murat C."/>
            <person name="Riley R."/>
            <person name="Ohm R."/>
            <person name="Sun H."/>
            <person name="Tunlid A."/>
            <person name="Henrissat B."/>
            <person name="Grigoriev I.V."/>
            <person name="Hibbett D.S."/>
            <person name="Martin F."/>
        </authorList>
    </citation>
    <scope>NUCLEOTIDE SEQUENCE [LARGE SCALE GENOMIC DNA]</scope>
    <source>
        <strain evidence="3 4">SS14</strain>
    </source>
</reference>
<feature type="domain" description="DUF5648" evidence="2">
    <location>
        <begin position="47"/>
        <end position="134"/>
    </location>
</feature>
<evidence type="ECO:0000256" key="1">
    <source>
        <dbReference type="SAM" id="SignalP"/>
    </source>
</evidence>
<dbReference type="Proteomes" id="UP000054279">
    <property type="component" value="Unassembled WGS sequence"/>
</dbReference>
<dbReference type="InterPro" id="IPR043708">
    <property type="entry name" value="DUF5648"/>
</dbReference>
<dbReference type="EMBL" id="KN837171">
    <property type="protein sequence ID" value="KIJ37168.1"/>
    <property type="molecule type" value="Genomic_DNA"/>
</dbReference>
<protein>
    <recommendedName>
        <fullName evidence="2">DUF5648 domain-containing protein</fullName>
    </recommendedName>
</protein>
<dbReference type="AlphaFoldDB" id="A0A0C9U2T6"/>